<keyword evidence="3" id="KW-1185">Reference proteome</keyword>
<evidence type="ECO:0000256" key="1">
    <source>
        <dbReference type="SAM" id="MobiDB-lite"/>
    </source>
</evidence>
<evidence type="ECO:0000313" key="2">
    <source>
        <dbReference type="EMBL" id="GGD54504.1"/>
    </source>
</evidence>
<name>A0ABQ1R4M9_9FLAO</name>
<feature type="compositionally biased region" description="Low complexity" evidence="1">
    <location>
        <begin position="39"/>
        <end position="48"/>
    </location>
</feature>
<sequence>MSSIRTQFTHKSIMLGLLFLGMLLNSQFESWSSTDAVAEQEVNSSSELQSEESLESDTMNSDENRSEVSMADFG</sequence>
<evidence type="ECO:0000313" key="3">
    <source>
        <dbReference type="Proteomes" id="UP000625780"/>
    </source>
</evidence>
<dbReference type="Proteomes" id="UP000625780">
    <property type="component" value="Unassembled WGS sequence"/>
</dbReference>
<comment type="caution">
    <text evidence="2">The sequence shown here is derived from an EMBL/GenBank/DDBJ whole genome shotgun (WGS) entry which is preliminary data.</text>
</comment>
<accession>A0ABQ1R4M9</accession>
<dbReference type="RefSeq" id="WP_188370669.1">
    <property type="nucleotide sequence ID" value="NZ_BMFH01000001.1"/>
</dbReference>
<protein>
    <submittedName>
        <fullName evidence="2">Uncharacterized protein</fullName>
    </submittedName>
</protein>
<proteinExistence type="predicted"/>
<reference evidence="3" key="1">
    <citation type="journal article" date="2019" name="Int. J. Syst. Evol. Microbiol.">
        <title>The Global Catalogue of Microorganisms (GCM) 10K type strain sequencing project: providing services to taxonomists for standard genome sequencing and annotation.</title>
        <authorList>
            <consortium name="The Broad Institute Genomics Platform"/>
            <consortium name="The Broad Institute Genome Sequencing Center for Infectious Disease"/>
            <person name="Wu L."/>
            <person name="Ma J."/>
        </authorList>
    </citation>
    <scope>NUCLEOTIDE SEQUENCE [LARGE SCALE GENOMIC DNA]</scope>
    <source>
        <strain evidence="3">CGMCC 1.12606</strain>
    </source>
</reference>
<dbReference type="EMBL" id="BMFH01000001">
    <property type="protein sequence ID" value="GGD54504.1"/>
    <property type="molecule type" value="Genomic_DNA"/>
</dbReference>
<organism evidence="2 3">
    <name type="scientific">Muriicola marianensis</name>
    <dbReference type="NCBI Taxonomy" id="1324801"/>
    <lineage>
        <taxon>Bacteria</taxon>
        <taxon>Pseudomonadati</taxon>
        <taxon>Bacteroidota</taxon>
        <taxon>Flavobacteriia</taxon>
        <taxon>Flavobacteriales</taxon>
        <taxon>Flavobacteriaceae</taxon>
        <taxon>Muriicola</taxon>
    </lineage>
</organism>
<feature type="region of interest" description="Disordered" evidence="1">
    <location>
        <begin position="35"/>
        <end position="74"/>
    </location>
</feature>
<gene>
    <name evidence="2" type="ORF">GCM10011361_21420</name>
</gene>